<gene>
    <name evidence="2" type="ORF">STH12_02281</name>
</gene>
<evidence type="ECO:0000256" key="1">
    <source>
        <dbReference type="SAM" id="SignalP"/>
    </source>
</evidence>
<keyword evidence="3" id="KW-1185">Reference proteome</keyword>
<dbReference type="EMBL" id="CP020373">
    <property type="protein sequence ID" value="AZQ11367.1"/>
    <property type="molecule type" value="Genomic_DNA"/>
</dbReference>
<reference evidence="3" key="1">
    <citation type="submission" date="2017-03" db="EMBL/GenBank/DDBJ databases">
        <title>Full genome sequence of a non-lethal Shewanella isolate that potentiates virulence of Vibio parahaemolyticus causing acute hepatopancreatic necrosis disease (AHPND) in shrimp.</title>
        <authorList>
            <person name="Prachumwat A."/>
            <person name="Sritunyalucksana K."/>
        </authorList>
    </citation>
    <scope>NUCLEOTIDE SEQUENCE [LARGE SCALE GENOMIC DNA]</scope>
    <source>
        <strain evidence="3">TH2012</strain>
    </source>
</reference>
<sequence>MEVKMKPAKMIGVSAAMISGLLATGVQADVDTEAFPLVFLEVNTQSADTFLQYHGKALTKIATGVYEEYRWGGTSCGTRVLNDDQIAMLQRALDNPNVKVAFRYLDGQGISKCVVGFSLVRKGYSE</sequence>
<feature type="chain" id="PRO_5046100532" evidence="1">
    <location>
        <begin position="29"/>
        <end position="126"/>
    </location>
</feature>
<protein>
    <submittedName>
        <fullName evidence="2">Uncharacterized protein</fullName>
    </submittedName>
</protein>
<feature type="signal peptide" evidence="1">
    <location>
        <begin position="1"/>
        <end position="28"/>
    </location>
</feature>
<evidence type="ECO:0000313" key="3">
    <source>
        <dbReference type="Proteomes" id="UP000278437"/>
    </source>
</evidence>
<evidence type="ECO:0000313" key="2">
    <source>
        <dbReference type="EMBL" id="AZQ11367.1"/>
    </source>
</evidence>
<organism evidence="2 3">
    <name type="scientific">Shewanella khirikhana</name>
    <dbReference type="NCBI Taxonomy" id="1965282"/>
    <lineage>
        <taxon>Bacteria</taxon>
        <taxon>Pseudomonadati</taxon>
        <taxon>Pseudomonadota</taxon>
        <taxon>Gammaproteobacteria</taxon>
        <taxon>Alteromonadales</taxon>
        <taxon>Shewanellaceae</taxon>
        <taxon>Shewanella</taxon>
    </lineage>
</organism>
<proteinExistence type="predicted"/>
<dbReference type="Proteomes" id="UP000278437">
    <property type="component" value="Chromosome"/>
</dbReference>
<name>A0ABN5TYD5_9GAMM</name>
<keyword evidence="1" id="KW-0732">Signal</keyword>
<accession>A0ABN5TYD5</accession>